<accession>A0A9X2S038</accession>
<dbReference type="EMBL" id="JANIIC010000062">
    <property type="protein sequence ID" value="MCQ8834734.1"/>
    <property type="molecule type" value="Genomic_DNA"/>
</dbReference>
<dbReference type="Proteomes" id="UP001142400">
    <property type="component" value="Unassembled WGS sequence"/>
</dbReference>
<dbReference type="AlphaFoldDB" id="A0A9X2S038"/>
<comment type="caution">
    <text evidence="1">The sequence shown here is derived from an EMBL/GenBank/DDBJ whole genome shotgun (WGS) entry which is preliminary data.</text>
</comment>
<gene>
    <name evidence="1" type="ORF">NQU54_38170</name>
</gene>
<name>A0A9X2S038_STRMQ</name>
<protein>
    <submittedName>
        <fullName evidence="1">Peptidase</fullName>
    </submittedName>
</protein>
<keyword evidence="2" id="KW-1185">Reference proteome</keyword>
<evidence type="ECO:0000313" key="2">
    <source>
        <dbReference type="Proteomes" id="UP001142400"/>
    </source>
</evidence>
<organism evidence="1 2">
    <name type="scientific">Streptomyces malaysiensis subsp. samsunensis</name>
    <dbReference type="NCBI Taxonomy" id="459658"/>
    <lineage>
        <taxon>Bacteria</taxon>
        <taxon>Bacillati</taxon>
        <taxon>Actinomycetota</taxon>
        <taxon>Actinomycetes</taxon>
        <taxon>Kitasatosporales</taxon>
        <taxon>Streptomycetaceae</taxon>
        <taxon>Streptomyces</taxon>
        <taxon>Streptomyces violaceusniger group</taxon>
    </lineage>
</organism>
<reference evidence="1" key="1">
    <citation type="submission" date="2022-06" db="EMBL/GenBank/DDBJ databases">
        <title>WGS of actinobacteria.</title>
        <authorList>
            <person name="Thawai C."/>
        </authorList>
    </citation>
    <scope>NUCLEOTIDE SEQUENCE</scope>
    <source>
        <strain evidence="1">DSM 42010</strain>
    </source>
</reference>
<dbReference type="Gene3D" id="1.10.1780.10">
    <property type="entry name" value="Clp, N-terminal domain"/>
    <property type="match status" value="1"/>
</dbReference>
<proteinExistence type="predicted"/>
<dbReference type="InterPro" id="IPR036628">
    <property type="entry name" value="Clp_N_dom_sf"/>
</dbReference>
<sequence>MRSRTLSAGPDDARCEDGVSDVVAVVIEGARRRAVRDGDAQIDTAHLLHGLLESDPEVRDAFPGGPPQVIRLLGYLVQRAIGYGLRWSGTVEDSGAAAGSGMAGWSPAAAAALDAAVRRAASRGASRAVGLDLLAALVHDRECRAMEVLRRAGVAVEPLVTALAGETCQQSSG</sequence>
<dbReference type="RefSeq" id="WP_257634987.1">
    <property type="nucleotide sequence ID" value="NZ_JANIIC010000062.1"/>
</dbReference>
<evidence type="ECO:0000313" key="1">
    <source>
        <dbReference type="EMBL" id="MCQ8834734.1"/>
    </source>
</evidence>